<dbReference type="PROSITE" id="PS00389">
    <property type="entry name" value="ATPASE_DELTA"/>
    <property type="match status" value="1"/>
</dbReference>
<comment type="subcellular location">
    <subcellularLocation>
        <location evidence="7">Cell membrane</location>
        <topology evidence="7">Peripheral membrane protein</topology>
    </subcellularLocation>
    <subcellularLocation>
        <location evidence="1">Membrane</location>
    </subcellularLocation>
</comment>
<keyword evidence="4 7" id="KW-0406">Ion transport</keyword>
<keyword evidence="5 7" id="KW-0472">Membrane</keyword>
<keyword evidence="3 7" id="KW-0375">Hydrogen ion transport</keyword>
<comment type="similarity">
    <text evidence="7">Belongs to the ATPase delta chain family.</text>
</comment>
<sequence length="139" mass="15543">MKTTSIQYARALFESTTGKEPHETDAIIGRFADQLRRDGQVSRLASIIASFEMLWNKEYGIVEAIVTSRDRLDDATRANIMQFVMHRYRAKQVEIVERVDASIRGGVVIRVGDEILDGSISSQLKKLKKNLAGTGVTQS</sequence>
<evidence type="ECO:0000313" key="8">
    <source>
        <dbReference type="EMBL" id="KKU90254.1"/>
    </source>
</evidence>
<comment type="function">
    <text evidence="7">This protein is part of the stalk that links CF(0) to CF(1). It either transmits conformational changes from CF(0) to CF(1) or is implicated in proton conduction.</text>
</comment>
<dbReference type="Proteomes" id="UP000033882">
    <property type="component" value="Unassembled WGS sequence"/>
</dbReference>
<reference evidence="8 9" key="1">
    <citation type="journal article" date="2015" name="Nature">
        <title>rRNA introns, odd ribosomes, and small enigmatic genomes across a large radiation of phyla.</title>
        <authorList>
            <person name="Brown C.T."/>
            <person name="Hug L.A."/>
            <person name="Thomas B.C."/>
            <person name="Sharon I."/>
            <person name="Castelle C.J."/>
            <person name="Singh A."/>
            <person name="Wilkins M.J."/>
            <person name="Williams K.H."/>
            <person name="Banfield J.F."/>
        </authorList>
    </citation>
    <scope>NUCLEOTIDE SEQUENCE [LARGE SCALE GENOMIC DNA]</scope>
</reference>
<keyword evidence="7" id="KW-1003">Cell membrane</keyword>
<dbReference type="PANTHER" id="PTHR11910">
    <property type="entry name" value="ATP SYNTHASE DELTA CHAIN"/>
    <property type="match status" value="1"/>
</dbReference>
<dbReference type="HAMAP" id="MF_01416">
    <property type="entry name" value="ATP_synth_delta_bact"/>
    <property type="match status" value="1"/>
</dbReference>
<keyword evidence="7" id="KW-0139">CF(1)</keyword>
<proteinExistence type="inferred from homology"/>
<organism evidence="8 9">
    <name type="scientific">Candidatus Wolfebacteria bacterium GW2011_GWA2_47_9b</name>
    <dbReference type="NCBI Taxonomy" id="1619005"/>
    <lineage>
        <taxon>Bacteria</taxon>
        <taxon>Candidatus Wolfeibacteriota</taxon>
    </lineage>
</organism>
<dbReference type="InterPro" id="IPR000711">
    <property type="entry name" value="ATPase_OSCP/dsu"/>
</dbReference>
<dbReference type="GO" id="GO:0005886">
    <property type="term" value="C:plasma membrane"/>
    <property type="evidence" value="ECO:0007669"/>
    <property type="project" value="UniProtKB-SubCell"/>
</dbReference>
<accession>A0A0G1U852</accession>
<name>A0A0G1U852_9BACT</name>
<dbReference type="InterPro" id="IPR020781">
    <property type="entry name" value="ATPase_OSCP/d_CS"/>
</dbReference>
<dbReference type="AlphaFoldDB" id="A0A0G1U852"/>
<evidence type="ECO:0000256" key="6">
    <source>
        <dbReference type="ARBA" id="ARBA00023310"/>
    </source>
</evidence>
<evidence type="ECO:0000256" key="3">
    <source>
        <dbReference type="ARBA" id="ARBA00022781"/>
    </source>
</evidence>
<evidence type="ECO:0000256" key="4">
    <source>
        <dbReference type="ARBA" id="ARBA00023065"/>
    </source>
</evidence>
<evidence type="ECO:0000256" key="5">
    <source>
        <dbReference type="ARBA" id="ARBA00023136"/>
    </source>
</evidence>
<dbReference type="NCBIfam" id="TIGR01145">
    <property type="entry name" value="ATP_synt_delta"/>
    <property type="match status" value="1"/>
</dbReference>
<evidence type="ECO:0000256" key="1">
    <source>
        <dbReference type="ARBA" id="ARBA00004370"/>
    </source>
</evidence>
<keyword evidence="2 7" id="KW-0813">Transport</keyword>
<evidence type="ECO:0000313" key="9">
    <source>
        <dbReference type="Proteomes" id="UP000033882"/>
    </source>
</evidence>
<dbReference type="EMBL" id="LCPB01000005">
    <property type="protein sequence ID" value="KKU90254.1"/>
    <property type="molecule type" value="Genomic_DNA"/>
</dbReference>
<dbReference type="GO" id="GO:0045259">
    <property type="term" value="C:proton-transporting ATP synthase complex"/>
    <property type="evidence" value="ECO:0007669"/>
    <property type="project" value="UniProtKB-KW"/>
</dbReference>
<dbReference type="GO" id="GO:0046933">
    <property type="term" value="F:proton-transporting ATP synthase activity, rotational mechanism"/>
    <property type="evidence" value="ECO:0007669"/>
    <property type="project" value="UniProtKB-UniRule"/>
</dbReference>
<comment type="caution">
    <text evidence="8">The sequence shown here is derived from an EMBL/GenBank/DDBJ whole genome shotgun (WGS) entry which is preliminary data.</text>
</comment>
<keyword evidence="6 7" id="KW-0066">ATP synthesis</keyword>
<evidence type="ECO:0000256" key="2">
    <source>
        <dbReference type="ARBA" id="ARBA00022448"/>
    </source>
</evidence>
<dbReference type="Pfam" id="PF00213">
    <property type="entry name" value="OSCP"/>
    <property type="match status" value="1"/>
</dbReference>
<protein>
    <recommendedName>
        <fullName evidence="7">ATP synthase subunit delta</fullName>
    </recommendedName>
    <alternativeName>
        <fullName evidence="7">ATP synthase F(1) sector subunit delta</fullName>
    </alternativeName>
    <alternativeName>
        <fullName evidence="7">F-type ATPase subunit delta</fullName>
        <shortName evidence="7">F-ATPase subunit delta</shortName>
    </alternativeName>
</protein>
<evidence type="ECO:0000256" key="7">
    <source>
        <dbReference type="HAMAP-Rule" id="MF_01416"/>
    </source>
</evidence>
<gene>
    <name evidence="7" type="primary">atpH</name>
    <name evidence="8" type="ORF">UY19_C0005G0057</name>
</gene>
<comment type="function">
    <text evidence="7">F(1)F(0) ATP synthase produces ATP from ADP in the presence of a proton or sodium gradient. F-type ATPases consist of two structural domains, F(1) containing the extramembraneous catalytic core and F(0) containing the membrane proton channel, linked together by a central stalk and a peripheral stalk. During catalysis, ATP synthesis in the catalytic domain of F(1) is coupled via a rotary mechanism of the central stalk subunits to proton translocation.</text>
</comment>